<protein>
    <recommendedName>
        <fullName evidence="3">Lipoprotein</fullName>
    </recommendedName>
</protein>
<evidence type="ECO:0000313" key="2">
    <source>
        <dbReference type="Proteomes" id="UP001597534"/>
    </source>
</evidence>
<proteinExistence type="predicted"/>
<accession>A0ABW5YQU7</accession>
<sequence>MNIKTLLLLSLITCFSCSQKLSTVSESQLDNTSVDIIQIENTIDTILENNNPLSLDLSQHQLFIDTTKNSTFYQKIINWNTTERFSISLDTTLEAIENNTPSYEQHLKSFPNHFISLRKLKNQFVIYDRCDGNDQRFEIHKNAILFCGPLESYALPIQNIVALNPESIQLELKGLSLENTAETINLTIEKIKDYIYQFHYTSLSQNYKQYVTTIDGITHFDLVVNHCPQYKVLEFDGFDTE</sequence>
<dbReference type="RefSeq" id="WP_379812465.1">
    <property type="nucleotide sequence ID" value="NZ_JBHUPC010000017.1"/>
</dbReference>
<keyword evidence="2" id="KW-1185">Reference proteome</keyword>
<evidence type="ECO:0000313" key="1">
    <source>
        <dbReference type="EMBL" id="MFD2892750.1"/>
    </source>
</evidence>
<evidence type="ECO:0008006" key="3">
    <source>
        <dbReference type="Google" id="ProtNLM"/>
    </source>
</evidence>
<organism evidence="1 2">
    <name type="scientific">Flavobacterium chuncheonense</name>
    <dbReference type="NCBI Taxonomy" id="2026653"/>
    <lineage>
        <taxon>Bacteria</taxon>
        <taxon>Pseudomonadati</taxon>
        <taxon>Bacteroidota</taxon>
        <taxon>Flavobacteriia</taxon>
        <taxon>Flavobacteriales</taxon>
        <taxon>Flavobacteriaceae</taxon>
        <taxon>Flavobacterium</taxon>
    </lineage>
</organism>
<name>A0ABW5YQU7_9FLAO</name>
<dbReference type="EMBL" id="JBHUPC010000017">
    <property type="protein sequence ID" value="MFD2892750.1"/>
    <property type="molecule type" value="Genomic_DNA"/>
</dbReference>
<comment type="caution">
    <text evidence="1">The sequence shown here is derived from an EMBL/GenBank/DDBJ whole genome shotgun (WGS) entry which is preliminary data.</text>
</comment>
<reference evidence="2" key="1">
    <citation type="journal article" date="2019" name="Int. J. Syst. Evol. Microbiol.">
        <title>The Global Catalogue of Microorganisms (GCM) 10K type strain sequencing project: providing services to taxonomists for standard genome sequencing and annotation.</title>
        <authorList>
            <consortium name="The Broad Institute Genomics Platform"/>
            <consortium name="The Broad Institute Genome Sequencing Center for Infectious Disease"/>
            <person name="Wu L."/>
            <person name="Ma J."/>
        </authorList>
    </citation>
    <scope>NUCLEOTIDE SEQUENCE [LARGE SCALE GENOMIC DNA]</scope>
    <source>
        <strain evidence="2">KCTC 22671</strain>
    </source>
</reference>
<gene>
    <name evidence="1" type="ORF">ACFS5J_12080</name>
</gene>
<dbReference type="Proteomes" id="UP001597534">
    <property type="component" value="Unassembled WGS sequence"/>
</dbReference>